<sequence>MNQLIKIPKVHISQSLLPESKSILIRVLFITAFLNRSTTLTKINFNEDIKVMITALKQLGKTIYYTPSQLTIHNTNIHTTLANTIQLKNSGITARIMCVFAMLLGKKNLTLIGTKQLYKRPFKETIKICSKLLRNNPICFLKHRNQLPIKVIHTPQLKLPKILHITCKYSSQTLTALLIILPLIIKKKLTIKIKQVVSVPYIKLVTTLLKKFNINIIYNSNIVIYPGKYKLKTPITKLIEKDNSAVPYYIFNRLDKACRLQISSKTLTSTQKEIKIIKILNSLGFKLTPHAPTHLKCYRHTPNVKYLTVNCSEIIDTAMLLPTLIINNVKKIKLYNIYNWNFKECKRITALNKELKKLGLKTKKGNNWIKIHCYKLRNNAIIDTYKDHRMVLSMFQYSNKCNIVINNPNNIKKTFPNFLKQCLTS</sequence>
<dbReference type="GO" id="GO:0009073">
    <property type="term" value="P:aromatic amino acid family biosynthetic process"/>
    <property type="evidence" value="ECO:0007669"/>
    <property type="project" value="UniProtKB-KW"/>
</dbReference>
<feature type="domain" description="Enolpyruvate transferase" evidence="9">
    <location>
        <begin position="18"/>
        <end position="420"/>
    </location>
</feature>
<gene>
    <name evidence="10" type="ORF">JSR02_00585</name>
</gene>
<dbReference type="GO" id="GO:0008652">
    <property type="term" value="P:amino acid biosynthetic process"/>
    <property type="evidence" value="ECO:0007669"/>
    <property type="project" value="UniProtKB-KW"/>
</dbReference>
<evidence type="ECO:0000259" key="9">
    <source>
        <dbReference type="Pfam" id="PF00275"/>
    </source>
</evidence>
<dbReference type="PANTHER" id="PTHR21090:SF5">
    <property type="entry name" value="PENTAFUNCTIONAL AROM POLYPEPTIDE"/>
    <property type="match status" value="1"/>
</dbReference>
<dbReference type="InterPro" id="IPR006264">
    <property type="entry name" value="EPSP_synthase"/>
</dbReference>
<accession>A0A974X720</accession>
<dbReference type="PANTHER" id="PTHR21090">
    <property type="entry name" value="AROM/DEHYDROQUINATE SYNTHASE"/>
    <property type="match status" value="1"/>
</dbReference>
<proteinExistence type="inferred from homology"/>
<dbReference type="InterPro" id="IPR036968">
    <property type="entry name" value="Enolpyruvate_Tfrase_sf"/>
</dbReference>
<comment type="similarity">
    <text evidence="2">Belongs to the EPSP synthase family.</text>
</comment>
<evidence type="ECO:0000256" key="5">
    <source>
        <dbReference type="ARBA" id="ARBA00022679"/>
    </source>
</evidence>
<dbReference type="InterPro" id="IPR013792">
    <property type="entry name" value="RNA3'P_cycl/enolpyr_Trfase_a/b"/>
</dbReference>
<dbReference type="EMBL" id="CP071410">
    <property type="protein sequence ID" value="QSW37795.1"/>
    <property type="molecule type" value="Genomic_DNA"/>
</dbReference>
<dbReference type="GO" id="GO:0003866">
    <property type="term" value="F:3-phosphoshikimate 1-carboxyvinyltransferase activity"/>
    <property type="evidence" value="ECO:0007669"/>
    <property type="project" value="UniProtKB-EC"/>
</dbReference>
<reference evidence="10" key="2">
    <citation type="submission" date="2021-03" db="EMBL/GenBank/DDBJ databases">
        <title>Alternative transmission patterns in independently acquired nutritional co-symbionts of Dictyopharidae planthoppers.</title>
        <authorList>
            <person name="Michalik A."/>
            <person name="Lukasik P."/>
        </authorList>
    </citation>
    <scope>NUCLEOTIDE SEQUENCE</scope>
    <source>
        <strain evidence="10">DICMUL</strain>
    </source>
</reference>
<keyword evidence="5" id="KW-0808">Transferase</keyword>
<reference evidence="10" key="1">
    <citation type="submission" date="2021-02" db="EMBL/GenBank/DDBJ databases">
        <authorList>
            <person name="Franco D."/>
        </authorList>
    </citation>
    <scope>NUCLEOTIDE SEQUENCE</scope>
    <source>
        <strain evidence="10">DICMUL</strain>
    </source>
</reference>
<dbReference type="SUPFAM" id="SSF55205">
    <property type="entry name" value="EPT/RTPC-like"/>
    <property type="match status" value="1"/>
</dbReference>
<evidence type="ECO:0000256" key="4">
    <source>
        <dbReference type="ARBA" id="ARBA00022605"/>
    </source>
</evidence>
<evidence type="ECO:0000256" key="6">
    <source>
        <dbReference type="ARBA" id="ARBA00023141"/>
    </source>
</evidence>
<organism evidence="10 11">
    <name type="scientific">Candidatus Vidania fulgoroideorum</name>
    <dbReference type="NCBI Taxonomy" id="881286"/>
    <lineage>
        <taxon>Bacteria</taxon>
        <taxon>Pseudomonadati</taxon>
        <taxon>Pseudomonadota</taxon>
        <taxon>Betaproteobacteria</taxon>
        <taxon>Candidatus Vidania</taxon>
    </lineage>
</organism>
<evidence type="ECO:0000256" key="7">
    <source>
        <dbReference type="ARBA" id="ARBA00030046"/>
    </source>
</evidence>
<dbReference type="EC" id="2.5.1.19" evidence="3"/>
<dbReference type="PIRSF" id="PIRSF000505">
    <property type="entry name" value="EPSPS"/>
    <property type="match status" value="1"/>
</dbReference>
<keyword evidence="4" id="KW-0028">Amino-acid biosynthesis</keyword>
<evidence type="ECO:0000313" key="10">
    <source>
        <dbReference type="EMBL" id="QSW37795.1"/>
    </source>
</evidence>
<evidence type="ECO:0000256" key="3">
    <source>
        <dbReference type="ARBA" id="ARBA00012450"/>
    </source>
</evidence>
<keyword evidence="6" id="KW-0057">Aromatic amino acid biosynthesis</keyword>
<name>A0A974X720_9PROT</name>
<dbReference type="GO" id="GO:0009423">
    <property type="term" value="P:chorismate biosynthetic process"/>
    <property type="evidence" value="ECO:0007669"/>
    <property type="project" value="TreeGrafter"/>
</dbReference>
<dbReference type="Pfam" id="PF00275">
    <property type="entry name" value="EPSP_synthase"/>
    <property type="match status" value="1"/>
</dbReference>
<dbReference type="Gene3D" id="3.65.10.10">
    <property type="entry name" value="Enolpyruvate transferase domain"/>
    <property type="match status" value="2"/>
</dbReference>
<dbReference type="Proteomes" id="UP000663602">
    <property type="component" value="Chromosome"/>
</dbReference>
<comment type="catalytic activity">
    <reaction evidence="8">
        <text>3-phosphoshikimate + phosphoenolpyruvate = 5-O-(1-carboxyvinyl)-3-phosphoshikimate + phosphate</text>
        <dbReference type="Rhea" id="RHEA:21256"/>
        <dbReference type="ChEBI" id="CHEBI:43474"/>
        <dbReference type="ChEBI" id="CHEBI:57701"/>
        <dbReference type="ChEBI" id="CHEBI:58702"/>
        <dbReference type="ChEBI" id="CHEBI:145989"/>
        <dbReference type="EC" id="2.5.1.19"/>
    </reaction>
    <physiologicalReaction direction="left-to-right" evidence="8">
        <dbReference type="Rhea" id="RHEA:21257"/>
    </physiologicalReaction>
</comment>
<dbReference type="AlphaFoldDB" id="A0A974X720"/>
<evidence type="ECO:0000256" key="2">
    <source>
        <dbReference type="ARBA" id="ARBA00009948"/>
    </source>
</evidence>
<dbReference type="InterPro" id="IPR001986">
    <property type="entry name" value="Enolpyruvate_Tfrase_dom"/>
</dbReference>
<evidence type="ECO:0000256" key="8">
    <source>
        <dbReference type="ARBA" id="ARBA00044633"/>
    </source>
</evidence>
<protein>
    <recommendedName>
        <fullName evidence="3">3-phosphoshikimate 1-carboxyvinyltransferase</fullName>
        <ecNumber evidence="3">2.5.1.19</ecNumber>
    </recommendedName>
    <alternativeName>
        <fullName evidence="7">5-enolpyruvylshikimate-3-phosphate synthase</fullName>
    </alternativeName>
</protein>
<evidence type="ECO:0000313" key="11">
    <source>
        <dbReference type="Proteomes" id="UP000663602"/>
    </source>
</evidence>
<evidence type="ECO:0000256" key="1">
    <source>
        <dbReference type="ARBA" id="ARBA00004811"/>
    </source>
</evidence>
<comment type="pathway">
    <text evidence="1">Metabolic intermediate biosynthesis; chorismate biosynthesis; chorismate from D-erythrose 4-phosphate and phosphoenolpyruvate: step 6/7.</text>
</comment>